<dbReference type="InterPro" id="IPR013154">
    <property type="entry name" value="ADH-like_N"/>
</dbReference>
<dbReference type="InterPro" id="IPR020843">
    <property type="entry name" value="ER"/>
</dbReference>
<organism evidence="6 7">
    <name type="scientific">Peribacillus cavernae</name>
    <dbReference type="NCBI Taxonomy" id="1674310"/>
    <lineage>
        <taxon>Bacteria</taxon>
        <taxon>Bacillati</taxon>
        <taxon>Bacillota</taxon>
        <taxon>Bacilli</taxon>
        <taxon>Bacillales</taxon>
        <taxon>Bacillaceae</taxon>
        <taxon>Peribacillus</taxon>
    </lineage>
</organism>
<keyword evidence="7" id="KW-1185">Reference proteome</keyword>
<keyword evidence="2 4" id="KW-0862">Zinc</keyword>
<dbReference type="SUPFAM" id="SSF50129">
    <property type="entry name" value="GroES-like"/>
    <property type="match status" value="1"/>
</dbReference>
<dbReference type="InterPro" id="IPR002328">
    <property type="entry name" value="ADH_Zn_CS"/>
</dbReference>
<dbReference type="Pfam" id="PF00107">
    <property type="entry name" value="ADH_zinc_N"/>
    <property type="match status" value="1"/>
</dbReference>
<dbReference type="InterPro" id="IPR050129">
    <property type="entry name" value="Zn_alcohol_dh"/>
</dbReference>
<dbReference type="InterPro" id="IPR011032">
    <property type="entry name" value="GroES-like_sf"/>
</dbReference>
<comment type="caution">
    <text evidence="6">The sequence shown here is derived from an EMBL/GenBank/DDBJ whole genome shotgun (WGS) entry which is preliminary data.</text>
</comment>
<dbReference type="Proteomes" id="UP000267430">
    <property type="component" value="Unassembled WGS sequence"/>
</dbReference>
<gene>
    <name evidence="6" type="ORF">ELQ35_00990</name>
</gene>
<dbReference type="Gene3D" id="3.90.180.10">
    <property type="entry name" value="Medium-chain alcohol dehydrogenases, catalytic domain"/>
    <property type="match status" value="1"/>
</dbReference>
<accession>A0A433HWN2</accession>
<comment type="similarity">
    <text evidence="4">Belongs to the zinc-containing alcohol dehydrogenase family.</text>
</comment>
<dbReference type="GO" id="GO:0008270">
    <property type="term" value="F:zinc ion binding"/>
    <property type="evidence" value="ECO:0007669"/>
    <property type="project" value="InterPro"/>
</dbReference>
<dbReference type="SMART" id="SM00829">
    <property type="entry name" value="PKS_ER"/>
    <property type="match status" value="1"/>
</dbReference>
<evidence type="ECO:0000313" key="6">
    <source>
        <dbReference type="EMBL" id="RUQ32697.1"/>
    </source>
</evidence>
<dbReference type="PANTHER" id="PTHR43401:SF2">
    <property type="entry name" value="L-THREONINE 3-DEHYDROGENASE"/>
    <property type="match status" value="1"/>
</dbReference>
<sequence length="338" mass="36778">MRAAFYEGNEKIRVGESVPVPPKAGEVQIKVSHAGICGTDLHIFHGHMDKRVTFPQIMGHEMSGTIHAVGEGVINYSVGDRVTVMPLDPCGKCPACLAGHNHICQCLKFLGIETSGAFQSIWTVPAHTLHRLPDQLSLEHGALVEPLAVACHDIRIGEVKRGESVVVIGSGPIGMLIALVAKEAGAKVLIVEINAYRLQLARQLGFDALNPIEEDIVKYVAQYTGGAGADVVFEVTSSAAGAEMMTQLPRTRGRIVVVSIFNQLPKVDLHRIFWRELKMAGARVYEHEDFEKAIQLAASGQLPLDSLVTEIYPLERLEEGFRQMESGGKIMKILLSCS</sequence>
<evidence type="ECO:0000256" key="2">
    <source>
        <dbReference type="ARBA" id="ARBA00022833"/>
    </source>
</evidence>
<name>A0A433HWN2_9BACI</name>
<dbReference type="EMBL" id="RYZZ01000001">
    <property type="protein sequence ID" value="RUQ32697.1"/>
    <property type="molecule type" value="Genomic_DNA"/>
</dbReference>
<protein>
    <submittedName>
        <fullName evidence="6">Zn-dependent alcohol dehydrogenase</fullName>
    </submittedName>
</protein>
<evidence type="ECO:0000313" key="7">
    <source>
        <dbReference type="Proteomes" id="UP000267430"/>
    </source>
</evidence>
<keyword evidence="1 4" id="KW-0479">Metal-binding</keyword>
<dbReference type="RefSeq" id="WP_126862988.1">
    <property type="nucleotide sequence ID" value="NZ_JAUSTX010000003.1"/>
</dbReference>
<reference evidence="6 7" key="1">
    <citation type="submission" date="2018-12" db="EMBL/GenBank/DDBJ databases">
        <title>Bacillus chawlae sp. nov., Bacillus glennii sp. nov., and Bacillus saganii sp. nov. Isolated from the Vehicle Assembly Building at Kennedy Space Center where the Viking Spacecraft were Assembled.</title>
        <authorList>
            <person name="Seuylemezian A."/>
            <person name="Vaishampayan P."/>
        </authorList>
    </citation>
    <scope>NUCLEOTIDE SEQUENCE [LARGE SCALE GENOMIC DNA]</scope>
    <source>
        <strain evidence="6 7">L5</strain>
    </source>
</reference>
<dbReference type="GO" id="GO:0016491">
    <property type="term" value="F:oxidoreductase activity"/>
    <property type="evidence" value="ECO:0007669"/>
    <property type="project" value="UniProtKB-KW"/>
</dbReference>
<evidence type="ECO:0000259" key="5">
    <source>
        <dbReference type="SMART" id="SM00829"/>
    </source>
</evidence>
<feature type="domain" description="Enoyl reductase (ER)" evidence="5">
    <location>
        <begin position="8"/>
        <end position="335"/>
    </location>
</feature>
<dbReference type="AlphaFoldDB" id="A0A433HWN2"/>
<dbReference type="InterPro" id="IPR013149">
    <property type="entry name" value="ADH-like_C"/>
</dbReference>
<dbReference type="PROSITE" id="PS00059">
    <property type="entry name" value="ADH_ZINC"/>
    <property type="match status" value="1"/>
</dbReference>
<dbReference type="PANTHER" id="PTHR43401">
    <property type="entry name" value="L-THREONINE 3-DEHYDROGENASE"/>
    <property type="match status" value="1"/>
</dbReference>
<dbReference type="InterPro" id="IPR036291">
    <property type="entry name" value="NAD(P)-bd_dom_sf"/>
</dbReference>
<comment type="cofactor">
    <cofactor evidence="4">
        <name>Zn(2+)</name>
        <dbReference type="ChEBI" id="CHEBI:29105"/>
    </cofactor>
</comment>
<dbReference type="OrthoDB" id="9770238at2"/>
<keyword evidence="3" id="KW-0560">Oxidoreductase</keyword>
<dbReference type="Gene3D" id="3.40.50.720">
    <property type="entry name" value="NAD(P)-binding Rossmann-like Domain"/>
    <property type="match status" value="1"/>
</dbReference>
<proteinExistence type="inferred from homology"/>
<dbReference type="SUPFAM" id="SSF51735">
    <property type="entry name" value="NAD(P)-binding Rossmann-fold domains"/>
    <property type="match status" value="1"/>
</dbReference>
<dbReference type="Pfam" id="PF08240">
    <property type="entry name" value="ADH_N"/>
    <property type="match status" value="1"/>
</dbReference>
<evidence type="ECO:0000256" key="1">
    <source>
        <dbReference type="ARBA" id="ARBA00022723"/>
    </source>
</evidence>
<evidence type="ECO:0000256" key="3">
    <source>
        <dbReference type="ARBA" id="ARBA00023002"/>
    </source>
</evidence>
<evidence type="ECO:0000256" key="4">
    <source>
        <dbReference type="RuleBase" id="RU361277"/>
    </source>
</evidence>